<evidence type="ECO:0000256" key="2">
    <source>
        <dbReference type="ARBA" id="ARBA00006745"/>
    </source>
</evidence>
<keyword evidence="11" id="KW-1185">Reference proteome</keyword>
<proteinExistence type="inferred from homology"/>
<dbReference type="Gene3D" id="3.20.20.140">
    <property type="entry name" value="Metal-dependent hydrolases"/>
    <property type="match status" value="1"/>
</dbReference>
<evidence type="ECO:0000256" key="1">
    <source>
        <dbReference type="ARBA" id="ARBA00004984"/>
    </source>
</evidence>
<dbReference type="Proteomes" id="UP001210678">
    <property type="component" value="Unassembled WGS sequence"/>
</dbReference>
<keyword evidence="6 8" id="KW-0862">Zinc</keyword>
<keyword evidence="5 8" id="KW-0378">Hydrolase</keyword>
<dbReference type="InterPro" id="IPR011059">
    <property type="entry name" value="Metal-dep_hydrolase_composite"/>
</dbReference>
<dbReference type="GO" id="GO:0008892">
    <property type="term" value="F:guanine deaminase activity"/>
    <property type="evidence" value="ECO:0007669"/>
    <property type="project" value="UniProtKB-EC"/>
</dbReference>
<dbReference type="EMBL" id="JAQLOI010000001">
    <property type="protein sequence ID" value="MDB1124074.1"/>
    <property type="molecule type" value="Genomic_DNA"/>
</dbReference>
<evidence type="ECO:0000256" key="8">
    <source>
        <dbReference type="RuleBase" id="RU366009"/>
    </source>
</evidence>
<evidence type="ECO:0000313" key="10">
    <source>
        <dbReference type="EMBL" id="MDB1124074.1"/>
    </source>
</evidence>
<evidence type="ECO:0000313" key="11">
    <source>
        <dbReference type="Proteomes" id="UP001210678"/>
    </source>
</evidence>
<name>A0ABT4YR87_9VIBR</name>
<comment type="catalytic activity">
    <reaction evidence="8">
        <text>guanine + H2O + H(+) = xanthine + NH4(+)</text>
        <dbReference type="Rhea" id="RHEA:14665"/>
        <dbReference type="ChEBI" id="CHEBI:15377"/>
        <dbReference type="ChEBI" id="CHEBI:15378"/>
        <dbReference type="ChEBI" id="CHEBI:16235"/>
        <dbReference type="ChEBI" id="CHEBI:17712"/>
        <dbReference type="ChEBI" id="CHEBI:28938"/>
        <dbReference type="EC" id="3.5.4.3"/>
    </reaction>
</comment>
<protein>
    <recommendedName>
        <fullName evidence="3 7">Guanine deaminase</fullName>
        <shortName evidence="8">Guanase</shortName>
        <ecNumber evidence="3 7">3.5.4.3</ecNumber>
    </recommendedName>
    <alternativeName>
        <fullName evidence="8">Guanine aminohydrolase</fullName>
    </alternativeName>
</protein>
<evidence type="ECO:0000256" key="4">
    <source>
        <dbReference type="ARBA" id="ARBA00022723"/>
    </source>
</evidence>
<comment type="cofactor">
    <cofactor evidence="8">
        <name>Zn(2+)</name>
        <dbReference type="ChEBI" id="CHEBI:29105"/>
    </cofactor>
    <text evidence="8">Binds 1 zinc ion per subunit.</text>
</comment>
<reference evidence="10 11" key="1">
    <citation type="submission" date="2023-01" db="EMBL/GenBank/DDBJ databases">
        <title>Vibrio sp. KJ40-1 sp.nov, isolated from marine algae.</title>
        <authorList>
            <person name="Butt M."/>
            <person name="Kim J.M.J."/>
            <person name="Jeon C.O.C."/>
        </authorList>
    </citation>
    <scope>NUCLEOTIDE SEQUENCE [LARGE SCALE GENOMIC DNA]</scope>
    <source>
        <strain evidence="10 11">KJ40-1</strain>
    </source>
</reference>
<dbReference type="PANTHER" id="PTHR11271:SF6">
    <property type="entry name" value="GUANINE DEAMINASE"/>
    <property type="match status" value="1"/>
</dbReference>
<dbReference type="InterPro" id="IPR014311">
    <property type="entry name" value="Guanine_deaminase"/>
</dbReference>
<dbReference type="InterPro" id="IPR032466">
    <property type="entry name" value="Metal_Hydrolase"/>
</dbReference>
<evidence type="ECO:0000259" key="9">
    <source>
        <dbReference type="Pfam" id="PF01979"/>
    </source>
</evidence>
<evidence type="ECO:0000256" key="3">
    <source>
        <dbReference type="ARBA" id="ARBA00012781"/>
    </source>
</evidence>
<feature type="domain" description="Amidohydrolase-related" evidence="9">
    <location>
        <begin position="4"/>
        <end position="313"/>
    </location>
</feature>
<evidence type="ECO:0000256" key="6">
    <source>
        <dbReference type="ARBA" id="ARBA00022833"/>
    </source>
</evidence>
<accession>A0ABT4YR87</accession>
<dbReference type="NCBIfam" id="NF006679">
    <property type="entry name" value="PRK09228.1"/>
    <property type="match status" value="1"/>
</dbReference>
<dbReference type="InterPro" id="IPR006680">
    <property type="entry name" value="Amidohydro-rel"/>
</dbReference>
<dbReference type="Gene3D" id="2.30.40.10">
    <property type="entry name" value="Urease, subunit C, domain 1"/>
    <property type="match status" value="1"/>
</dbReference>
<dbReference type="EC" id="3.5.4.3" evidence="3 7"/>
<organism evidence="10 11">
    <name type="scientific">Vibrio algarum</name>
    <dbReference type="NCBI Taxonomy" id="3020714"/>
    <lineage>
        <taxon>Bacteria</taxon>
        <taxon>Pseudomonadati</taxon>
        <taxon>Pseudomonadota</taxon>
        <taxon>Gammaproteobacteria</taxon>
        <taxon>Vibrionales</taxon>
        <taxon>Vibrionaceae</taxon>
        <taxon>Vibrio</taxon>
    </lineage>
</organism>
<dbReference type="Pfam" id="PF01979">
    <property type="entry name" value="Amidohydro_1"/>
    <property type="match status" value="1"/>
</dbReference>
<dbReference type="SUPFAM" id="SSF51556">
    <property type="entry name" value="Metallo-dependent hydrolases"/>
    <property type="match status" value="1"/>
</dbReference>
<comment type="caution">
    <text evidence="10">The sequence shown here is derived from an EMBL/GenBank/DDBJ whole genome shotgun (WGS) entry which is preliminary data.</text>
</comment>
<evidence type="ECO:0000256" key="5">
    <source>
        <dbReference type="ARBA" id="ARBA00022801"/>
    </source>
</evidence>
<comment type="pathway">
    <text evidence="1 8">Purine metabolism; guanine degradation; xanthine from guanine: step 1/1.</text>
</comment>
<sequence>MPVFLEQLLSNGTTTASVFASVHSHSVDAFFVAAEELGARMICGKVMMDRNCPDYLQDTPESAYHDSKSLIERWHGNGRAMYAITPRFAPTSSPEQLKKAGQLANEHPDTFIQTHMSENLSEIAWIKSLYPDHRDYLDVYQSFDLARDRSLFGHCVHLQDREYQALAESGSTITFCPSSNLFLGSGLFDYQRAKDHNIPISIASDIGAGTSLSLFTNQSDAYKICQLQGISLDPFESLYRCTQGAADAMGLSHLIGNLNPGTEADFIELDIKASPILHQRLVRCNDLAEQLFAISILSDERVIAATYLNGKLVYKKGSKICGHNSTNGLRYLSNGSM</sequence>
<evidence type="ECO:0000256" key="7">
    <source>
        <dbReference type="NCBIfam" id="TIGR02967"/>
    </source>
</evidence>
<keyword evidence="4 8" id="KW-0479">Metal-binding</keyword>
<comment type="function">
    <text evidence="8">Catalyzes the hydrolytic deamination of guanine, producing xanthine and ammonia.</text>
</comment>
<dbReference type="RefSeq" id="WP_272138034.1">
    <property type="nucleotide sequence ID" value="NZ_JAQLOI010000001.1"/>
</dbReference>
<dbReference type="InterPro" id="IPR051607">
    <property type="entry name" value="Metallo-dep_hydrolases"/>
</dbReference>
<comment type="similarity">
    <text evidence="2 8">Belongs to the metallo-dependent hydrolases superfamily. ATZ/TRZ family.</text>
</comment>
<dbReference type="PANTHER" id="PTHR11271">
    <property type="entry name" value="GUANINE DEAMINASE"/>
    <property type="match status" value="1"/>
</dbReference>
<dbReference type="NCBIfam" id="TIGR02967">
    <property type="entry name" value="guan_deamin"/>
    <property type="match status" value="1"/>
</dbReference>
<gene>
    <name evidence="10" type="primary">guaD</name>
    <name evidence="10" type="ORF">PGX00_10615</name>
</gene>